<evidence type="ECO:0000256" key="1">
    <source>
        <dbReference type="SAM" id="MobiDB-lite"/>
    </source>
</evidence>
<reference evidence="4" key="1">
    <citation type="submission" date="2023-08" db="EMBL/GenBank/DDBJ databases">
        <authorList>
            <person name="Chen Y."/>
            <person name="Shah S."/>
            <person name="Dougan E. K."/>
            <person name="Thang M."/>
            <person name="Chan C."/>
        </authorList>
    </citation>
    <scope>NUCLEOTIDE SEQUENCE</scope>
</reference>
<keyword evidence="2" id="KW-0812">Transmembrane</keyword>
<name>A0AA36I5R2_9DINO</name>
<proteinExistence type="predicted"/>
<feature type="chain" id="PRO_5041256674" evidence="3">
    <location>
        <begin position="26"/>
        <end position="184"/>
    </location>
</feature>
<dbReference type="Proteomes" id="UP001178507">
    <property type="component" value="Unassembled WGS sequence"/>
</dbReference>
<keyword evidence="3" id="KW-0732">Signal</keyword>
<gene>
    <name evidence="4" type="ORF">EVOR1521_LOCUS8579</name>
</gene>
<comment type="caution">
    <text evidence="4">The sequence shown here is derived from an EMBL/GenBank/DDBJ whole genome shotgun (WGS) entry which is preliminary data.</text>
</comment>
<evidence type="ECO:0000256" key="3">
    <source>
        <dbReference type="SAM" id="SignalP"/>
    </source>
</evidence>
<keyword evidence="2" id="KW-0472">Membrane</keyword>
<organism evidence="4 5">
    <name type="scientific">Effrenium voratum</name>
    <dbReference type="NCBI Taxonomy" id="2562239"/>
    <lineage>
        <taxon>Eukaryota</taxon>
        <taxon>Sar</taxon>
        <taxon>Alveolata</taxon>
        <taxon>Dinophyceae</taxon>
        <taxon>Suessiales</taxon>
        <taxon>Symbiodiniaceae</taxon>
        <taxon>Effrenium</taxon>
    </lineage>
</organism>
<evidence type="ECO:0000313" key="5">
    <source>
        <dbReference type="Proteomes" id="UP001178507"/>
    </source>
</evidence>
<dbReference type="EMBL" id="CAUJNA010000738">
    <property type="protein sequence ID" value="CAJ1380693.1"/>
    <property type="molecule type" value="Genomic_DNA"/>
</dbReference>
<accession>A0AA36I5R2</accession>
<keyword evidence="5" id="KW-1185">Reference proteome</keyword>
<feature type="transmembrane region" description="Helical" evidence="2">
    <location>
        <begin position="127"/>
        <end position="151"/>
    </location>
</feature>
<dbReference type="AlphaFoldDB" id="A0AA36I5R2"/>
<feature type="compositionally biased region" description="Polar residues" evidence="1">
    <location>
        <begin position="56"/>
        <end position="69"/>
    </location>
</feature>
<evidence type="ECO:0000313" key="4">
    <source>
        <dbReference type="EMBL" id="CAJ1380693.1"/>
    </source>
</evidence>
<evidence type="ECO:0000256" key="2">
    <source>
        <dbReference type="SAM" id="Phobius"/>
    </source>
</evidence>
<sequence length="184" mass="19727">MRGCTLSSRCLGRLLLCALASRAGAAGLPGTPTLPVPSCPAQVEQGMVAGDDGSGQRPSSLLQMTSPRRTTAPVHEDAEPEAQTPDHNQGQRTQWQLSASWSLRIVRLLWKNPYATALGQLSDANMLILPVAAALSIVFSCSVVVCFVVAFRPRRGKNLDSQFEPVRLGLPPGYGCKALRSNCW</sequence>
<feature type="signal peptide" evidence="3">
    <location>
        <begin position="1"/>
        <end position="25"/>
    </location>
</feature>
<protein>
    <submittedName>
        <fullName evidence="4">Uncharacterized protein</fullName>
    </submittedName>
</protein>
<feature type="region of interest" description="Disordered" evidence="1">
    <location>
        <begin position="46"/>
        <end position="93"/>
    </location>
</feature>
<keyword evidence="2" id="KW-1133">Transmembrane helix</keyword>